<feature type="compositionally biased region" description="Pro residues" evidence="10">
    <location>
        <begin position="360"/>
        <end position="382"/>
    </location>
</feature>
<dbReference type="SUPFAM" id="SSF56112">
    <property type="entry name" value="Protein kinase-like (PK-like)"/>
    <property type="match status" value="1"/>
</dbReference>
<feature type="domain" description="Protein kinase" evidence="12">
    <location>
        <begin position="12"/>
        <end position="279"/>
    </location>
</feature>
<evidence type="ECO:0000256" key="2">
    <source>
        <dbReference type="ARBA" id="ARBA00022527"/>
    </source>
</evidence>
<dbReference type="SMART" id="SM00220">
    <property type="entry name" value="S_TKc"/>
    <property type="match status" value="1"/>
</dbReference>
<comment type="catalytic activity">
    <reaction evidence="8">
        <text>L-threonyl-[protein] + ATP = O-phospho-L-threonyl-[protein] + ADP + H(+)</text>
        <dbReference type="Rhea" id="RHEA:46608"/>
        <dbReference type="Rhea" id="RHEA-COMP:11060"/>
        <dbReference type="Rhea" id="RHEA-COMP:11605"/>
        <dbReference type="ChEBI" id="CHEBI:15378"/>
        <dbReference type="ChEBI" id="CHEBI:30013"/>
        <dbReference type="ChEBI" id="CHEBI:30616"/>
        <dbReference type="ChEBI" id="CHEBI:61977"/>
        <dbReference type="ChEBI" id="CHEBI:456216"/>
        <dbReference type="EC" id="2.7.11.1"/>
    </reaction>
</comment>
<evidence type="ECO:0000313" key="14">
    <source>
        <dbReference type="EMBL" id="MDV7292123.1"/>
    </source>
</evidence>
<dbReference type="EMBL" id="JAWLVV010000015">
    <property type="protein sequence ID" value="MDV7292123.1"/>
    <property type="molecule type" value="Genomic_DNA"/>
</dbReference>
<keyword evidence="15" id="KW-1185">Reference proteome</keyword>
<keyword evidence="11" id="KW-0812">Transmembrane</keyword>
<dbReference type="EC" id="2.7.11.1" evidence="1"/>
<keyword evidence="5" id="KW-0547">Nucleotide-binding</keyword>
<keyword evidence="3 13" id="KW-0808">Transferase</keyword>
<dbReference type="STRING" id="1766.XA26_49430"/>
<dbReference type="Pfam" id="PF10738">
    <property type="entry name" value="Lpp-LpqN"/>
    <property type="match status" value="1"/>
</dbReference>
<reference evidence="14" key="2">
    <citation type="submission" date="2023-10" db="EMBL/GenBank/DDBJ databases">
        <title>Mycolicibacterium fortuitum clinical isolates causing pulmonary infections in humans.</title>
        <authorList>
            <person name="Mejia-Ponce P.M."/>
            <person name="Zenteno-Cuevas R."/>
            <person name="Licona-Cassani C."/>
        </authorList>
    </citation>
    <scope>NUCLEOTIDE SEQUENCE</scope>
    <source>
        <strain evidence="14">M8</strain>
    </source>
</reference>
<evidence type="ECO:0000256" key="4">
    <source>
        <dbReference type="ARBA" id="ARBA00022729"/>
    </source>
</evidence>
<dbReference type="GO" id="GO:0080090">
    <property type="term" value="P:regulation of primary metabolic process"/>
    <property type="evidence" value="ECO:0007669"/>
    <property type="project" value="UniProtKB-ARBA"/>
</dbReference>
<dbReference type="Gene3D" id="3.30.200.20">
    <property type="entry name" value="Phosphorylase Kinase, domain 1"/>
    <property type="match status" value="1"/>
</dbReference>
<evidence type="ECO:0000259" key="12">
    <source>
        <dbReference type="PROSITE" id="PS50011"/>
    </source>
</evidence>
<dbReference type="Proteomes" id="UP000057134">
    <property type="component" value="Chromosome"/>
</dbReference>
<keyword evidence="6 13" id="KW-0418">Kinase</keyword>
<keyword evidence="11" id="KW-0472">Membrane</keyword>
<evidence type="ECO:0000256" key="3">
    <source>
        <dbReference type="ARBA" id="ARBA00022679"/>
    </source>
</evidence>
<dbReference type="PROSITE" id="PS00108">
    <property type="entry name" value="PROTEIN_KINASE_ST"/>
    <property type="match status" value="1"/>
</dbReference>
<evidence type="ECO:0000256" key="11">
    <source>
        <dbReference type="SAM" id="Phobius"/>
    </source>
</evidence>
<accession>A0A0N9XX81</accession>
<evidence type="ECO:0000256" key="9">
    <source>
        <dbReference type="ARBA" id="ARBA00048679"/>
    </source>
</evidence>
<dbReference type="PROSITE" id="PS50011">
    <property type="entry name" value="PROTEIN_KINASE_DOM"/>
    <property type="match status" value="1"/>
</dbReference>
<dbReference type="InterPro" id="IPR008271">
    <property type="entry name" value="Ser/Thr_kinase_AS"/>
</dbReference>
<keyword evidence="14" id="KW-0449">Lipoprotein</keyword>
<organism evidence="13 15">
    <name type="scientific">Mycolicibacterium fortuitum</name>
    <name type="common">Mycobacterium fortuitum</name>
    <dbReference type="NCBI Taxonomy" id="1766"/>
    <lineage>
        <taxon>Bacteria</taxon>
        <taxon>Bacillati</taxon>
        <taxon>Actinomycetota</taxon>
        <taxon>Actinomycetes</taxon>
        <taxon>Mycobacteriales</taxon>
        <taxon>Mycobacteriaceae</taxon>
        <taxon>Mycolicibacterium</taxon>
    </lineage>
</organism>
<feature type="compositionally biased region" description="Low complexity" evidence="10">
    <location>
        <begin position="426"/>
        <end position="444"/>
    </location>
</feature>
<feature type="transmembrane region" description="Helical" evidence="11">
    <location>
        <begin position="393"/>
        <end position="414"/>
    </location>
</feature>
<evidence type="ECO:0000256" key="6">
    <source>
        <dbReference type="ARBA" id="ARBA00022777"/>
    </source>
</evidence>
<dbReference type="KEGG" id="mft:XA26_49430"/>
<dbReference type="InterPro" id="IPR000719">
    <property type="entry name" value="Prot_kinase_dom"/>
</dbReference>
<dbReference type="Proteomes" id="UP001186041">
    <property type="component" value="Unassembled WGS sequence"/>
</dbReference>
<protein>
    <recommendedName>
        <fullName evidence="1">non-specific serine/threonine protein kinase</fullName>
        <ecNumber evidence="1">2.7.11.1</ecNumber>
    </recommendedName>
</protein>
<keyword evidence="2 13" id="KW-0723">Serine/threonine-protein kinase</keyword>
<evidence type="ECO:0000256" key="8">
    <source>
        <dbReference type="ARBA" id="ARBA00047899"/>
    </source>
</evidence>
<sequence>MPLASGQEFAGFTIVRLVGTGGMGEVYLASHPRLPREDALKVLPISVSSDNEFRQRFIREADMAATLWHPHIVGVHDRGEFEGRLWISMDYVDGHDAAKLLHDQYPKGMPAEDVIEVVTAVGDALDYAHQRKLLHRDVKPANILLTSKQGSKRRIMLTDFGIARRADEVNGLTSTNITVGSMSYTAPEQLMGQPLDGRADQYSLAATAYRLFTGTPPFAHSNPAVVISHHLNSPPPKLADTKPELAVFDSVMAKALAKDAKDRYATCHDFAVALAEAAVGTTPEVRTPKPVQEPAPPTTPLIIPKPVNPPPTPLSPSNPRQPAPSEPPVFTSSWAGNETSSRKPVVSNPPVGMQNLGGPSAPPGPVGPPQTNFGPPPLPHTPIPKKANNRRNLIVAVAAIAGVILLVGGITFAVSSGGEENPTPGDTTSSAPTEPSDETTSTSPKPATHAFTIADYIKQSGIVETPVHRGDPGAPVFNWPIPPGWIDAGTRTPAWAYSAIVNDPVNPPDPPSVISLISKLTGDVDPNKLLEYAPNELQNLADYKGSGDPVRGEISGFPSVHLGGSYAKGEQRRAITQTTVVIQAPGAVYVLQINADALERDKGALTDVNKVIEAQATIALP</sequence>
<dbReference type="Pfam" id="PF00069">
    <property type="entry name" value="Pkinase"/>
    <property type="match status" value="1"/>
</dbReference>
<dbReference type="PANTHER" id="PTHR43289:SF6">
    <property type="entry name" value="SERINE_THREONINE-PROTEIN KINASE NEKL-3"/>
    <property type="match status" value="1"/>
</dbReference>
<dbReference type="RefSeq" id="WP_054603230.1">
    <property type="nucleotide sequence ID" value="NZ_CP011269.1"/>
</dbReference>
<dbReference type="Gene3D" id="1.10.510.10">
    <property type="entry name" value="Transferase(Phosphotransferase) domain 1"/>
    <property type="match status" value="1"/>
</dbReference>
<keyword evidence="11" id="KW-1133">Transmembrane helix</keyword>
<name>A0A0N9XX81_MYCFO</name>
<evidence type="ECO:0000256" key="1">
    <source>
        <dbReference type="ARBA" id="ARBA00012513"/>
    </source>
</evidence>
<dbReference type="GO" id="GO:0005524">
    <property type="term" value="F:ATP binding"/>
    <property type="evidence" value="ECO:0007669"/>
    <property type="project" value="UniProtKB-KW"/>
</dbReference>
<dbReference type="InterPro" id="IPR019674">
    <property type="entry name" value="Lipoprotein_LpqN/LpqT-like"/>
</dbReference>
<keyword evidence="7" id="KW-0067">ATP-binding</keyword>
<evidence type="ECO:0000313" key="15">
    <source>
        <dbReference type="Proteomes" id="UP000057134"/>
    </source>
</evidence>
<comment type="catalytic activity">
    <reaction evidence="9">
        <text>L-seryl-[protein] + ATP = O-phospho-L-seryl-[protein] + ADP + H(+)</text>
        <dbReference type="Rhea" id="RHEA:17989"/>
        <dbReference type="Rhea" id="RHEA-COMP:9863"/>
        <dbReference type="Rhea" id="RHEA-COMP:11604"/>
        <dbReference type="ChEBI" id="CHEBI:15378"/>
        <dbReference type="ChEBI" id="CHEBI:29999"/>
        <dbReference type="ChEBI" id="CHEBI:30616"/>
        <dbReference type="ChEBI" id="CHEBI:83421"/>
        <dbReference type="ChEBI" id="CHEBI:456216"/>
        <dbReference type="EC" id="2.7.11.1"/>
    </reaction>
</comment>
<dbReference type="FunFam" id="3.30.200.20:FF:000035">
    <property type="entry name" value="Serine/threonine protein kinase Stk1"/>
    <property type="match status" value="1"/>
</dbReference>
<gene>
    <name evidence="14" type="ORF">R4485_18300</name>
    <name evidence="13" type="ORF">XA26_49430</name>
</gene>
<dbReference type="EMBL" id="CP011269">
    <property type="protein sequence ID" value="ALI28738.1"/>
    <property type="molecule type" value="Genomic_DNA"/>
</dbReference>
<evidence type="ECO:0000256" key="5">
    <source>
        <dbReference type="ARBA" id="ARBA00022741"/>
    </source>
</evidence>
<dbReference type="GO" id="GO:0004674">
    <property type="term" value="F:protein serine/threonine kinase activity"/>
    <property type="evidence" value="ECO:0007669"/>
    <property type="project" value="UniProtKB-KW"/>
</dbReference>
<dbReference type="CDD" id="cd14014">
    <property type="entry name" value="STKc_PknB_like"/>
    <property type="match status" value="1"/>
</dbReference>
<dbReference type="PANTHER" id="PTHR43289">
    <property type="entry name" value="MITOGEN-ACTIVATED PROTEIN KINASE KINASE KINASE 20-RELATED"/>
    <property type="match status" value="1"/>
</dbReference>
<feature type="region of interest" description="Disordered" evidence="10">
    <location>
        <begin position="416"/>
        <end position="448"/>
    </location>
</feature>
<dbReference type="PATRIC" id="fig|1766.6.peg.4916"/>
<feature type="compositionally biased region" description="Pro residues" evidence="10">
    <location>
        <begin position="306"/>
        <end position="327"/>
    </location>
</feature>
<feature type="region of interest" description="Disordered" evidence="10">
    <location>
        <begin position="284"/>
        <end position="385"/>
    </location>
</feature>
<dbReference type="Gene3D" id="3.40.1000.10">
    <property type="entry name" value="Mog1/PsbP, alpha/beta/alpha sandwich"/>
    <property type="match status" value="1"/>
</dbReference>
<evidence type="ECO:0000313" key="13">
    <source>
        <dbReference type="EMBL" id="ALI28738.1"/>
    </source>
</evidence>
<reference evidence="13 15" key="1">
    <citation type="journal article" date="2015" name="MBio">
        <title>Enzymatic Degradation of Phenazines Can Generate Energy and Protect Sensitive Organisms from Toxicity.</title>
        <authorList>
            <person name="Costa K.C."/>
            <person name="Bergkessel M."/>
            <person name="Saunders S."/>
            <person name="Korlach J."/>
            <person name="Newman D.K."/>
        </authorList>
    </citation>
    <scope>NUCLEOTIDE SEQUENCE [LARGE SCALE GENOMIC DNA]</scope>
    <source>
        <strain evidence="13 15">CT6</strain>
    </source>
</reference>
<dbReference type="AlphaFoldDB" id="A0A0N9XX81"/>
<keyword evidence="4" id="KW-0732">Signal</keyword>
<evidence type="ECO:0000256" key="7">
    <source>
        <dbReference type="ARBA" id="ARBA00022840"/>
    </source>
</evidence>
<proteinExistence type="predicted"/>
<dbReference type="InterPro" id="IPR011009">
    <property type="entry name" value="Kinase-like_dom_sf"/>
</dbReference>
<evidence type="ECO:0000256" key="10">
    <source>
        <dbReference type="SAM" id="MobiDB-lite"/>
    </source>
</evidence>
<feature type="compositionally biased region" description="Polar residues" evidence="10">
    <location>
        <begin position="330"/>
        <end position="339"/>
    </location>
</feature>